<dbReference type="InterPro" id="IPR016040">
    <property type="entry name" value="NAD(P)-bd_dom"/>
</dbReference>
<evidence type="ECO:0000256" key="2">
    <source>
        <dbReference type="ARBA" id="ARBA00022857"/>
    </source>
</evidence>
<dbReference type="Gene3D" id="3.40.50.720">
    <property type="entry name" value="NAD(P)-binding Rossmann-like Domain"/>
    <property type="match status" value="1"/>
</dbReference>
<dbReference type="GO" id="GO:0016491">
    <property type="term" value="F:oxidoreductase activity"/>
    <property type="evidence" value="ECO:0007669"/>
    <property type="project" value="UniProtKB-KW"/>
</dbReference>
<comment type="caution">
    <text evidence="5">The sequence shown here is derived from an EMBL/GenBank/DDBJ whole genome shotgun (WGS) entry which is preliminary data.</text>
</comment>
<evidence type="ECO:0000256" key="1">
    <source>
        <dbReference type="ARBA" id="ARBA00005725"/>
    </source>
</evidence>
<dbReference type="Proteomes" id="UP001140510">
    <property type="component" value="Unassembled WGS sequence"/>
</dbReference>
<dbReference type="PANTHER" id="PTHR47706:SF7">
    <property type="entry name" value="CIPA-LIKE, PUTATIVE (AFU_ORTHOLOGUE AFUA_1G01630)-RELATED"/>
    <property type="match status" value="1"/>
</dbReference>
<organism evidence="5 6">
    <name type="scientific">Didymella pomorum</name>
    <dbReference type="NCBI Taxonomy" id="749634"/>
    <lineage>
        <taxon>Eukaryota</taxon>
        <taxon>Fungi</taxon>
        <taxon>Dikarya</taxon>
        <taxon>Ascomycota</taxon>
        <taxon>Pezizomycotina</taxon>
        <taxon>Dothideomycetes</taxon>
        <taxon>Pleosporomycetidae</taxon>
        <taxon>Pleosporales</taxon>
        <taxon>Pleosporineae</taxon>
        <taxon>Didymellaceae</taxon>
        <taxon>Didymella</taxon>
    </lineage>
</organism>
<keyword evidence="6" id="KW-1185">Reference proteome</keyword>
<accession>A0A9W8ZC72</accession>
<reference evidence="5" key="1">
    <citation type="submission" date="2022-10" db="EMBL/GenBank/DDBJ databases">
        <title>Tapping the CABI collections for fungal endophytes: first genome assemblies for Collariella, Neodidymelliopsis, Ascochyta clinopodiicola, Didymella pomorum, Didymosphaeria variabile, Neocosmospora piperis and Neocucurbitaria cava.</title>
        <authorList>
            <person name="Hill R."/>
        </authorList>
    </citation>
    <scope>NUCLEOTIDE SEQUENCE</scope>
    <source>
        <strain evidence="5">IMI 355091</strain>
    </source>
</reference>
<dbReference type="PANTHER" id="PTHR47706">
    <property type="entry name" value="NMRA-LIKE FAMILY PROTEIN"/>
    <property type="match status" value="1"/>
</dbReference>
<evidence type="ECO:0000256" key="3">
    <source>
        <dbReference type="ARBA" id="ARBA00023002"/>
    </source>
</evidence>
<dbReference type="AlphaFoldDB" id="A0A9W8ZC72"/>
<protein>
    <recommendedName>
        <fullName evidence="4">NAD(P)-binding domain-containing protein</fullName>
    </recommendedName>
</protein>
<dbReference type="OrthoDB" id="419598at2759"/>
<keyword evidence="2" id="KW-0521">NADP</keyword>
<dbReference type="Pfam" id="PF13460">
    <property type="entry name" value="NAD_binding_10"/>
    <property type="match status" value="1"/>
</dbReference>
<keyword evidence="3" id="KW-0560">Oxidoreductase</keyword>
<name>A0A9W8ZC72_9PLEO</name>
<evidence type="ECO:0000313" key="6">
    <source>
        <dbReference type="Proteomes" id="UP001140510"/>
    </source>
</evidence>
<dbReference type="SUPFAM" id="SSF51735">
    <property type="entry name" value="NAD(P)-binding Rossmann-fold domains"/>
    <property type="match status" value="1"/>
</dbReference>
<evidence type="ECO:0000313" key="5">
    <source>
        <dbReference type="EMBL" id="KAJ4403132.1"/>
    </source>
</evidence>
<sequence>MFSQQENRIRKVAFVGYKASGQVGSAILSSLLQTGNQEITVLTRPDSKSTFPSSSAINIVKVDYNSEAALVSALHDHDFLIITLSTSAPPTLHSSIVAAAAKAGIQWIMPNYWAFAIGERGGAITTDPLFISFANYINDVRNVSVSAGGVKPSFVALANGFWYEFSLSMGEPWFGFDIKNRKVTLYDDGNVKINTSTWNLCGKAVAALLSLPVSGGNGEPALEDWKNDAVTISSFLVSQRDMLDSLNRVLGTTDQDWTIKKQPAKERFQEGMQQLQEGNRLGFAQAMYARLFFGDGGDYETGYGLDNGRLDLRNEDLDEATKHAVEMVNGGFGIH</sequence>
<dbReference type="InterPro" id="IPR036291">
    <property type="entry name" value="NAD(P)-bd_dom_sf"/>
</dbReference>
<gene>
    <name evidence="5" type="ORF">N0V91_006708</name>
</gene>
<proteinExistence type="inferred from homology"/>
<dbReference type="InterPro" id="IPR051609">
    <property type="entry name" value="NmrA/Isoflavone_reductase-like"/>
</dbReference>
<feature type="domain" description="NAD(P)-binding" evidence="4">
    <location>
        <begin position="19"/>
        <end position="106"/>
    </location>
</feature>
<comment type="similarity">
    <text evidence="1">Belongs to the NmrA-type oxidoreductase family. Isoflavone reductase subfamily.</text>
</comment>
<dbReference type="EMBL" id="JAPEVA010000054">
    <property type="protein sequence ID" value="KAJ4403132.1"/>
    <property type="molecule type" value="Genomic_DNA"/>
</dbReference>
<evidence type="ECO:0000259" key="4">
    <source>
        <dbReference type="Pfam" id="PF13460"/>
    </source>
</evidence>